<dbReference type="Proteomes" id="UP000198755">
    <property type="component" value="Unassembled WGS sequence"/>
</dbReference>
<gene>
    <name evidence="8" type="ORF">SAMN05444581_10814</name>
</gene>
<evidence type="ECO:0000256" key="4">
    <source>
        <dbReference type="ARBA" id="ARBA00022989"/>
    </source>
</evidence>
<evidence type="ECO:0000259" key="7">
    <source>
        <dbReference type="Pfam" id="PF09335"/>
    </source>
</evidence>
<protein>
    <submittedName>
        <fullName evidence="8">Membrane protein DedA, SNARE-associated domain</fullName>
    </submittedName>
</protein>
<dbReference type="InterPro" id="IPR032816">
    <property type="entry name" value="VTT_dom"/>
</dbReference>
<dbReference type="PANTHER" id="PTHR42709:SF6">
    <property type="entry name" value="UNDECAPRENYL PHOSPHATE TRANSPORTER A"/>
    <property type="match status" value="1"/>
</dbReference>
<comment type="subcellular location">
    <subcellularLocation>
        <location evidence="1">Cell membrane</location>
        <topology evidence="1">Multi-pass membrane protein</topology>
    </subcellularLocation>
</comment>
<name>A0A1I3ZKI0_9HYPH</name>
<accession>A0A1I3ZKI0</accession>
<feature type="transmembrane region" description="Helical" evidence="6">
    <location>
        <begin position="110"/>
        <end position="131"/>
    </location>
</feature>
<keyword evidence="2" id="KW-1003">Cell membrane</keyword>
<dbReference type="AlphaFoldDB" id="A0A1I3ZKI0"/>
<keyword evidence="5 6" id="KW-0472">Membrane</keyword>
<evidence type="ECO:0000313" key="9">
    <source>
        <dbReference type="Proteomes" id="UP000198755"/>
    </source>
</evidence>
<reference evidence="8 9" key="1">
    <citation type="submission" date="2016-10" db="EMBL/GenBank/DDBJ databases">
        <authorList>
            <person name="de Groot N.N."/>
        </authorList>
    </citation>
    <scope>NUCLEOTIDE SEQUENCE [LARGE SCALE GENOMIC DNA]</scope>
    <source>
        <strain evidence="8 9">NE2</strain>
    </source>
</reference>
<keyword evidence="9" id="KW-1185">Reference proteome</keyword>
<proteinExistence type="predicted"/>
<dbReference type="PANTHER" id="PTHR42709">
    <property type="entry name" value="ALKALINE PHOSPHATASE LIKE PROTEIN"/>
    <property type="match status" value="1"/>
</dbReference>
<dbReference type="Pfam" id="PF09335">
    <property type="entry name" value="VTT_dom"/>
    <property type="match status" value="1"/>
</dbReference>
<feature type="transmembrane region" description="Helical" evidence="6">
    <location>
        <begin position="15"/>
        <end position="40"/>
    </location>
</feature>
<evidence type="ECO:0000256" key="1">
    <source>
        <dbReference type="ARBA" id="ARBA00004651"/>
    </source>
</evidence>
<evidence type="ECO:0000256" key="3">
    <source>
        <dbReference type="ARBA" id="ARBA00022692"/>
    </source>
</evidence>
<dbReference type="GO" id="GO:0005886">
    <property type="term" value="C:plasma membrane"/>
    <property type="evidence" value="ECO:0007669"/>
    <property type="project" value="UniProtKB-SubCell"/>
</dbReference>
<evidence type="ECO:0000256" key="6">
    <source>
        <dbReference type="SAM" id="Phobius"/>
    </source>
</evidence>
<feature type="transmembrane region" description="Helical" evidence="6">
    <location>
        <begin position="171"/>
        <end position="190"/>
    </location>
</feature>
<evidence type="ECO:0000256" key="2">
    <source>
        <dbReference type="ARBA" id="ARBA00022475"/>
    </source>
</evidence>
<feature type="transmembrane region" description="Helical" evidence="6">
    <location>
        <begin position="52"/>
        <end position="73"/>
    </location>
</feature>
<organism evidence="8 9">
    <name type="scientific">Methylocapsa palsarum</name>
    <dbReference type="NCBI Taxonomy" id="1612308"/>
    <lineage>
        <taxon>Bacteria</taxon>
        <taxon>Pseudomonadati</taxon>
        <taxon>Pseudomonadota</taxon>
        <taxon>Alphaproteobacteria</taxon>
        <taxon>Hyphomicrobiales</taxon>
        <taxon>Beijerinckiaceae</taxon>
        <taxon>Methylocapsa</taxon>
    </lineage>
</organism>
<dbReference type="STRING" id="1612308.SAMN05444581_10814"/>
<keyword evidence="3 6" id="KW-0812">Transmembrane</keyword>
<feature type="transmembrane region" description="Helical" evidence="6">
    <location>
        <begin position="138"/>
        <end position="159"/>
    </location>
</feature>
<dbReference type="EMBL" id="FOSN01000008">
    <property type="protein sequence ID" value="SFK44126.1"/>
    <property type="molecule type" value="Genomic_DNA"/>
</dbReference>
<feature type="domain" description="VTT" evidence="7">
    <location>
        <begin position="31"/>
        <end position="158"/>
    </location>
</feature>
<dbReference type="RefSeq" id="WP_244532250.1">
    <property type="nucleotide sequence ID" value="NZ_FOSN01000008.1"/>
</dbReference>
<evidence type="ECO:0000313" key="8">
    <source>
        <dbReference type="EMBL" id="SFK44126.1"/>
    </source>
</evidence>
<evidence type="ECO:0000256" key="5">
    <source>
        <dbReference type="ARBA" id="ARBA00023136"/>
    </source>
</evidence>
<dbReference type="InterPro" id="IPR051311">
    <property type="entry name" value="DedA_domain"/>
</dbReference>
<sequence>MFSIDLHSIIAQHGYWAVFFIVMLESGGLPFPGETALILAAAYAGATGNLDLAYVMAAAAAGAIIGDNIGFWIGRTFGANLLQRYGQFIHLPESRLKLGQYLFNKHGAKIVFFGRFIALLRIFAALLAGVNNYAWSPFLFYNAAGGILWAVLMGTGGYLFGDALHRVSGPLGIAALIAIVAGVFASMYVIRREERKMERRLEAAPEGELLGVGDCKQKSRDAV</sequence>
<keyword evidence="4 6" id="KW-1133">Transmembrane helix</keyword>